<evidence type="ECO:0008006" key="4">
    <source>
        <dbReference type="Google" id="ProtNLM"/>
    </source>
</evidence>
<reference evidence="3" key="1">
    <citation type="journal article" date="2013" name="Nature">
        <title>Pan genome of the phytoplankton Emiliania underpins its global distribution.</title>
        <authorList>
            <person name="Read B.A."/>
            <person name="Kegel J."/>
            <person name="Klute M.J."/>
            <person name="Kuo A."/>
            <person name="Lefebvre S.C."/>
            <person name="Maumus F."/>
            <person name="Mayer C."/>
            <person name="Miller J."/>
            <person name="Monier A."/>
            <person name="Salamov A."/>
            <person name="Young J."/>
            <person name="Aguilar M."/>
            <person name="Claverie J.M."/>
            <person name="Frickenhaus S."/>
            <person name="Gonzalez K."/>
            <person name="Herman E.K."/>
            <person name="Lin Y.C."/>
            <person name="Napier J."/>
            <person name="Ogata H."/>
            <person name="Sarno A.F."/>
            <person name="Shmutz J."/>
            <person name="Schroeder D."/>
            <person name="de Vargas C."/>
            <person name="Verret F."/>
            <person name="von Dassow P."/>
            <person name="Valentin K."/>
            <person name="Van de Peer Y."/>
            <person name="Wheeler G."/>
            <person name="Dacks J.B."/>
            <person name="Delwiche C.F."/>
            <person name="Dyhrman S.T."/>
            <person name="Glockner G."/>
            <person name="John U."/>
            <person name="Richards T."/>
            <person name="Worden A.Z."/>
            <person name="Zhang X."/>
            <person name="Grigoriev I.V."/>
            <person name="Allen A.E."/>
            <person name="Bidle K."/>
            <person name="Borodovsky M."/>
            <person name="Bowler C."/>
            <person name="Brownlee C."/>
            <person name="Cock J.M."/>
            <person name="Elias M."/>
            <person name="Gladyshev V.N."/>
            <person name="Groth M."/>
            <person name="Guda C."/>
            <person name="Hadaegh A."/>
            <person name="Iglesias-Rodriguez M.D."/>
            <person name="Jenkins J."/>
            <person name="Jones B.M."/>
            <person name="Lawson T."/>
            <person name="Leese F."/>
            <person name="Lindquist E."/>
            <person name="Lobanov A."/>
            <person name="Lomsadze A."/>
            <person name="Malik S.B."/>
            <person name="Marsh M.E."/>
            <person name="Mackinder L."/>
            <person name="Mock T."/>
            <person name="Mueller-Roeber B."/>
            <person name="Pagarete A."/>
            <person name="Parker M."/>
            <person name="Probert I."/>
            <person name="Quesneville H."/>
            <person name="Raines C."/>
            <person name="Rensing S.A."/>
            <person name="Riano-Pachon D.M."/>
            <person name="Richier S."/>
            <person name="Rokitta S."/>
            <person name="Shiraiwa Y."/>
            <person name="Soanes D.M."/>
            <person name="van der Giezen M."/>
            <person name="Wahlund T.M."/>
            <person name="Williams B."/>
            <person name="Wilson W."/>
            <person name="Wolfe G."/>
            <person name="Wurch L.L."/>
        </authorList>
    </citation>
    <scope>NUCLEOTIDE SEQUENCE</scope>
</reference>
<dbReference type="HOGENOM" id="CLU_024959_0_0_1"/>
<dbReference type="InterPro" id="IPR036439">
    <property type="entry name" value="Dockerin_dom_sf"/>
</dbReference>
<accession>A0A0D3K4Y4</accession>
<proteinExistence type="predicted"/>
<protein>
    <recommendedName>
        <fullName evidence="4">Dockerin domain-containing protein</fullName>
    </recommendedName>
</protein>
<dbReference type="EnsemblProtists" id="EOD30819">
    <property type="protein sequence ID" value="EOD30819"/>
    <property type="gene ID" value="EMIHUDRAFT_113079"/>
</dbReference>
<dbReference type="RefSeq" id="XP_005783248.1">
    <property type="nucleotide sequence ID" value="XM_005783191.1"/>
</dbReference>
<evidence type="ECO:0000313" key="2">
    <source>
        <dbReference type="EnsemblProtists" id="EOD30819"/>
    </source>
</evidence>
<dbReference type="Proteomes" id="UP000013827">
    <property type="component" value="Unassembled WGS sequence"/>
</dbReference>
<sequence length="695" mass="74449">MPTVDATHLGLDHKRGGVYGYVAEWSRFTTFNFNDCTFYENEYLERIGLIQPHLRIEQILRRDGDTIPTTDRAGRRLARQPAIPGPVTVPAFSCVELNCAEPGFVPVIESDQGFMCLNLSALCSLHPTPKKVAELKGRPDEWRAALLKEYNAKKANGTWVLEERPTDAPVTKCKVVFSYKIDPKTGTLPDDGGHQWVSAALDGTNMAFSSGRHGPNNFATLGDAARIEAVKKGTAYMNVWMYVIREFEDAIDDCENCADGLNCNELSDSFGPDSPQYKAVHAWDEGVAFYAGSLEGPNVGGSSAGKMVYRLAEKRCANFDTCESGSTGLSNVNKELLADFTKGEAYLMDGNCSAVRPIVDTIIKQMTVPLVQGSLRYAYKVGSDPVYDDVGTGRSQKNAAEGAVFTAAVLPLVHECNVAAAKTISDEMKFGLYDQGDYPDFAAVKAAFESTYDCLGITCADVGGLSPGGVAAACDGAPSCLPDDELDYDADGEFRLADATFLAQVWANQSSFTNPSPGVTKLPPCNGGDFNGDGDVRLLDAVLLAQYWALNNPNSRRRATANEWSGDSPGRSLASTSTHGTIVGRKDGQKMQLFAYSSTPWTTVEVAFADGEIESVAAENGLTAIIHANKKQVGIGDLSGSGATHSSGLAMTVTFSPDTDMDSVRIDFSSEVTAIVHAIAQVQDVGPGPAGLLFH</sequence>
<dbReference type="Gene3D" id="1.10.1330.10">
    <property type="entry name" value="Dockerin domain"/>
    <property type="match status" value="1"/>
</dbReference>
<dbReference type="GO" id="GO:0000272">
    <property type="term" value="P:polysaccharide catabolic process"/>
    <property type="evidence" value="ECO:0007669"/>
    <property type="project" value="InterPro"/>
</dbReference>
<name>A0A0D3K4Y4_EMIH1</name>
<reference evidence="2" key="2">
    <citation type="submission" date="2024-10" db="UniProtKB">
        <authorList>
            <consortium name="EnsemblProtists"/>
        </authorList>
    </citation>
    <scope>IDENTIFICATION</scope>
</reference>
<dbReference type="eggNOG" id="ENOG502RNAK">
    <property type="taxonomic scope" value="Eukaryota"/>
</dbReference>
<organism evidence="2 3">
    <name type="scientific">Emiliania huxleyi (strain CCMP1516)</name>
    <dbReference type="NCBI Taxonomy" id="280463"/>
    <lineage>
        <taxon>Eukaryota</taxon>
        <taxon>Haptista</taxon>
        <taxon>Haptophyta</taxon>
        <taxon>Prymnesiophyceae</taxon>
        <taxon>Isochrysidales</taxon>
        <taxon>Noelaerhabdaceae</taxon>
        <taxon>Emiliania</taxon>
    </lineage>
</organism>
<dbReference type="AlphaFoldDB" id="A0A0D3K4Y4"/>
<keyword evidence="3" id="KW-1185">Reference proteome</keyword>
<dbReference type="KEGG" id="ehx:EMIHUDRAFT_113079"/>
<evidence type="ECO:0000313" key="3">
    <source>
        <dbReference type="Proteomes" id="UP000013827"/>
    </source>
</evidence>
<dbReference type="GeneID" id="17276093"/>
<dbReference type="PaxDb" id="2903-EOD30819"/>
<feature type="region of interest" description="Disordered" evidence="1">
    <location>
        <begin position="558"/>
        <end position="581"/>
    </location>
</feature>
<evidence type="ECO:0000256" key="1">
    <source>
        <dbReference type="SAM" id="MobiDB-lite"/>
    </source>
</evidence>